<dbReference type="GO" id="GO:0015031">
    <property type="term" value="P:protein transport"/>
    <property type="evidence" value="ECO:0007669"/>
    <property type="project" value="UniProtKB-KW"/>
</dbReference>
<feature type="transmembrane region" description="Helical" evidence="7">
    <location>
        <begin position="12"/>
        <end position="31"/>
    </location>
</feature>
<keyword evidence="6" id="KW-0653">Protein transport</keyword>
<dbReference type="EMBL" id="JABMOJ010000367">
    <property type="protein sequence ID" value="NQV65660.1"/>
    <property type="molecule type" value="Genomic_DNA"/>
</dbReference>
<evidence type="ECO:0000259" key="8">
    <source>
        <dbReference type="Pfam" id="PF01618"/>
    </source>
</evidence>
<feature type="transmembrane region" description="Helical" evidence="7">
    <location>
        <begin position="155"/>
        <end position="175"/>
    </location>
</feature>
<keyword evidence="4 7" id="KW-1133">Transmembrane helix</keyword>
<dbReference type="GO" id="GO:0005886">
    <property type="term" value="C:plasma membrane"/>
    <property type="evidence" value="ECO:0007669"/>
    <property type="project" value="UniProtKB-SubCell"/>
</dbReference>
<organism evidence="9 10">
    <name type="scientific">SAR86 cluster bacterium</name>
    <dbReference type="NCBI Taxonomy" id="2030880"/>
    <lineage>
        <taxon>Bacteria</taxon>
        <taxon>Pseudomonadati</taxon>
        <taxon>Pseudomonadota</taxon>
        <taxon>Gammaproteobacteria</taxon>
        <taxon>SAR86 cluster</taxon>
    </lineage>
</organism>
<name>A0A972VWP2_9GAMM</name>
<evidence type="ECO:0000256" key="1">
    <source>
        <dbReference type="ARBA" id="ARBA00004651"/>
    </source>
</evidence>
<dbReference type="Pfam" id="PF01618">
    <property type="entry name" value="MotA_ExbB"/>
    <property type="match status" value="1"/>
</dbReference>
<evidence type="ECO:0000256" key="4">
    <source>
        <dbReference type="ARBA" id="ARBA00022989"/>
    </source>
</evidence>
<dbReference type="AlphaFoldDB" id="A0A972VWP2"/>
<reference evidence="9" key="1">
    <citation type="submission" date="2020-05" db="EMBL/GenBank/DDBJ databases">
        <title>Sulfur intermediates as new biogeochemical hubs in an aquatic model microbial ecosystem.</title>
        <authorList>
            <person name="Vigneron A."/>
        </authorList>
    </citation>
    <scope>NUCLEOTIDE SEQUENCE</scope>
    <source>
        <strain evidence="9">Bin.250</strain>
    </source>
</reference>
<evidence type="ECO:0000256" key="3">
    <source>
        <dbReference type="ARBA" id="ARBA00022692"/>
    </source>
</evidence>
<keyword evidence="2" id="KW-1003">Cell membrane</keyword>
<accession>A0A972VWP2</accession>
<evidence type="ECO:0000313" key="10">
    <source>
        <dbReference type="Proteomes" id="UP000754644"/>
    </source>
</evidence>
<sequence>MRNLSLVTHYHLLLKSFILIGLVLFGLFIVAERGWLSTALSSDRSYISYVILLLYGVLSLHWLVLVKQLAADTRVIDELQARITHLEPGDVTLNAEGLNIQGQPVTSGICADYLQELVQKSQRRVTVELDHKLLLEVLAERLMTRYTFGHWAADMLLKLGLLGTILGFIMMLSPVGELTDFDPNVLQQLLGQMSGGMAVALYTTMAGLVTSTLLGLQYEMLDTAASRLVDKLAIAVDIYILPTLGRPAV</sequence>
<evidence type="ECO:0000256" key="6">
    <source>
        <dbReference type="RuleBase" id="RU004057"/>
    </source>
</evidence>
<protein>
    <submittedName>
        <fullName evidence="9">MotA/TolQ/ExbB proton channel family protein</fullName>
    </submittedName>
</protein>
<proteinExistence type="inferred from homology"/>
<feature type="transmembrane region" description="Helical" evidence="7">
    <location>
        <begin position="195"/>
        <end position="216"/>
    </location>
</feature>
<comment type="caution">
    <text evidence="9">The sequence shown here is derived from an EMBL/GenBank/DDBJ whole genome shotgun (WGS) entry which is preliminary data.</text>
</comment>
<gene>
    <name evidence="9" type="ORF">HQ497_09880</name>
</gene>
<feature type="domain" description="MotA/TolQ/ExbB proton channel" evidence="8">
    <location>
        <begin position="120"/>
        <end position="232"/>
    </location>
</feature>
<keyword evidence="5 7" id="KW-0472">Membrane</keyword>
<evidence type="ECO:0000256" key="7">
    <source>
        <dbReference type="SAM" id="Phobius"/>
    </source>
</evidence>
<keyword evidence="6" id="KW-0813">Transport</keyword>
<evidence type="ECO:0000256" key="2">
    <source>
        <dbReference type="ARBA" id="ARBA00022475"/>
    </source>
</evidence>
<evidence type="ECO:0000256" key="5">
    <source>
        <dbReference type="ARBA" id="ARBA00023136"/>
    </source>
</evidence>
<comment type="similarity">
    <text evidence="6">Belongs to the exbB/tolQ family.</text>
</comment>
<feature type="transmembrane region" description="Helical" evidence="7">
    <location>
        <begin position="46"/>
        <end position="66"/>
    </location>
</feature>
<dbReference type="InterPro" id="IPR002898">
    <property type="entry name" value="MotA_ExbB_proton_chnl"/>
</dbReference>
<evidence type="ECO:0000313" key="9">
    <source>
        <dbReference type="EMBL" id="NQV65660.1"/>
    </source>
</evidence>
<keyword evidence="3 7" id="KW-0812">Transmembrane</keyword>
<dbReference type="Proteomes" id="UP000754644">
    <property type="component" value="Unassembled WGS sequence"/>
</dbReference>
<comment type="subcellular location">
    <subcellularLocation>
        <location evidence="1">Cell membrane</location>
        <topology evidence="1">Multi-pass membrane protein</topology>
    </subcellularLocation>
    <subcellularLocation>
        <location evidence="6">Membrane</location>
        <topology evidence="6">Multi-pass membrane protein</topology>
    </subcellularLocation>
</comment>